<evidence type="ECO:0000256" key="1">
    <source>
        <dbReference type="ARBA" id="ARBA00006611"/>
    </source>
</evidence>
<dbReference type="InterPro" id="IPR037257">
    <property type="entry name" value="T2SS_E_N_sf"/>
</dbReference>
<gene>
    <name evidence="5" type="ORF">WJ96_05145</name>
</gene>
<dbReference type="Pfam" id="PF00437">
    <property type="entry name" value="T2SSE"/>
    <property type="match status" value="1"/>
</dbReference>
<dbReference type="SUPFAM" id="SSF52540">
    <property type="entry name" value="P-loop containing nucleoside triphosphate hydrolases"/>
    <property type="match status" value="1"/>
</dbReference>
<dbReference type="PANTHER" id="PTHR30258">
    <property type="entry name" value="TYPE II SECRETION SYSTEM PROTEIN GSPE-RELATED"/>
    <property type="match status" value="1"/>
</dbReference>
<evidence type="ECO:0000313" key="5">
    <source>
        <dbReference type="EMBL" id="KVP98413.1"/>
    </source>
</evidence>
<sequence>MGELLLKRGLITKEKLQASMLEQTVTKERLGKVLVRNGFIRQDDLFRLMREINPNSLHDESVFENIIPAEILIETRTMIVALLEDTLYLSTLSSPPLVRRRIAPFTARYKVAFTAANPVRMQEYLSHLRGSGDDDMLSWERIFYNAMRERSSDIHVIPRHTSSYTVMTRRDGVLHLTHEGPRDEYISLVSRVKDLAKMDMAERRRPQDGGFSMDYSGRVVNFRVTTVPTIYGERMVVRILDPDAVNRDLDVLGITRVEVWRRAVARPDGLALICGPTGSGKTTTLNATAREMNFLERAIYSVEDPVENDIPYAGLVNVNPAVGLDFSAALRNFMRADPDVIITGELRDLDTARNAIKAGETGHLSIGTLHVGSILQAIGRLRDLGVEPYELMHLLRGIMVQRLMRVYCLNCAGKGCAMCSHSGYKGREVVSEVACFDTEADVQAVIDGNVSWQTIQQNGKQKVLEGRTSEAEFFRVFGIPMSEVQ</sequence>
<accession>A0AAW3MWW5</accession>
<keyword evidence="3" id="KW-0067">ATP-binding</keyword>
<dbReference type="GO" id="GO:0005524">
    <property type="term" value="F:ATP binding"/>
    <property type="evidence" value="ECO:0007669"/>
    <property type="project" value="UniProtKB-KW"/>
</dbReference>
<dbReference type="SUPFAM" id="SSF160246">
    <property type="entry name" value="EspE N-terminal domain-like"/>
    <property type="match status" value="1"/>
</dbReference>
<dbReference type="Proteomes" id="UP000056453">
    <property type="component" value="Unassembled WGS sequence"/>
</dbReference>
<dbReference type="CDD" id="cd01129">
    <property type="entry name" value="PulE-GspE-like"/>
    <property type="match status" value="1"/>
</dbReference>
<comment type="similarity">
    <text evidence="1">Belongs to the GSP E family.</text>
</comment>
<organism evidence="5 6">
    <name type="scientific">Burkholderia ubonensis</name>
    <dbReference type="NCBI Taxonomy" id="101571"/>
    <lineage>
        <taxon>Bacteria</taxon>
        <taxon>Pseudomonadati</taxon>
        <taxon>Pseudomonadota</taxon>
        <taxon>Betaproteobacteria</taxon>
        <taxon>Burkholderiales</taxon>
        <taxon>Burkholderiaceae</taxon>
        <taxon>Burkholderia</taxon>
        <taxon>Burkholderia cepacia complex</taxon>
    </lineage>
</organism>
<evidence type="ECO:0000313" key="6">
    <source>
        <dbReference type="Proteomes" id="UP000056453"/>
    </source>
</evidence>
<evidence type="ECO:0000259" key="4">
    <source>
        <dbReference type="Pfam" id="PF00437"/>
    </source>
</evidence>
<dbReference type="Gene3D" id="3.40.50.300">
    <property type="entry name" value="P-loop containing nucleotide triphosphate hydrolases"/>
    <property type="match status" value="1"/>
</dbReference>
<evidence type="ECO:0000256" key="2">
    <source>
        <dbReference type="ARBA" id="ARBA00022741"/>
    </source>
</evidence>
<dbReference type="InterPro" id="IPR001482">
    <property type="entry name" value="T2SS/T4SS_dom"/>
</dbReference>
<feature type="domain" description="Bacterial type II secretion system protein E" evidence="4">
    <location>
        <begin position="140"/>
        <end position="473"/>
    </location>
</feature>
<name>A0AAW3MWW5_9BURK</name>
<protein>
    <submittedName>
        <fullName evidence="5">Secretion system protein E</fullName>
    </submittedName>
</protein>
<comment type="caution">
    <text evidence="5">The sequence shown here is derived from an EMBL/GenBank/DDBJ whole genome shotgun (WGS) entry which is preliminary data.</text>
</comment>
<dbReference type="EMBL" id="LPBJ01000047">
    <property type="protein sequence ID" value="KVP98413.1"/>
    <property type="molecule type" value="Genomic_DNA"/>
</dbReference>
<dbReference type="AlphaFoldDB" id="A0AAW3MWW5"/>
<reference evidence="5 6" key="1">
    <citation type="submission" date="2015-11" db="EMBL/GenBank/DDBJ databases">
        <title>Expanding the genomic diversity of Burkholderia species for the development of highly accurate diagnostics.</title>
        <authorList>
            <person name="Sahl J."/>
            <person name="Keim P."/>
            <person name="Wagner D."/>
        </authorList>
    </citation>
    <scope>NUCLEOTIDE SEQUENCE [LARGE SCALE GENOMIC DNA]</scope>
    <source>
        <strain evidence="5 6">MSMB1808WGS</strain>
    </source>
</reference>
<dbReference type="GO" id="GO:0005886">
    <property type="term" value="C:plasma membrane"/>
    <property type="evidence" value="ECO:0007669"/>
    <property type="project" value="TreeGrafter"/>
</dbReference>
<keyword evidence="6" id="KW-1185">Reference proteome</keyword>
<keyword evidence="2" id="KW-0547">Nucleotide-binding</keyword>
<dbReference type="InterPro" id="IPR027417">
    <property type="entry name" value="P-loop_NTPase"/>
</dbReference>
<dbReference type="Gene3D" id="3.30.450.90">
    <property type="match status" value="1"/>
</dbReference>
<proteinExistence type="inferred from homology"/>
<evidence type="ECO:0000256" key="3">
    <source>
        <dbReference type="ARBA" id="ARBA00022840"/>
    </source>
</evidence>
<dbReference type="GO" id="GO:0016887">
    <property type="term" value="F:ATP hydrolysis activity"/>
    <property type="evidence" value="ECO:0007669"/>
    <property type="project" value="TreeGrafter"/>
</dbReference>
<dbReference type="PANTHER" id="PTHR30258:SF3">
    <property type="entry name" value="SLL1921 PROTEIN"/>
    <property type="match status" value="1"/>
</dbReference>